<evidence type="ECO:0000313" key="1">
    <source>
        <dbReference type="EMBL" id="KJR79972.1"/>
    </source>
</evidence>
<dbReference type="Proteomes" id="UP000033710">
    <property type="component" value="Unassembled WGS sequence"/>
</dbReference>
<proteinExistence type="predicted"/>
<protein>
    <submittedName>
        <fullName evidence="1">Uncharacterized protein</fullName>
    </submittedName>
</protein>
<dbReference type="VEuPathDB" id="FungiDB:SPSK_00620"/>
<evidence type="ECO:0000313" key="2">
    <source>
        <dbReference type="Proteomes" id="UP000033710"/>
    </source>
</evidence>
<sequence length="149" mass="15766">MHFSRDTKCMLVTQHFASPTNSRLIGLTPNGKLPANVAANDSLCRLEPSNGPIPGWSGAWDIVRPALRSLSSSPSIGFFVTVFPIETVLSRASATGQKNKPSAGLCASGNGPMRCLICRKVIRQVHVVASKEELGHPGETVDGEAVATD</sequence>
<reference evidence="1 2" key="1">
    <citation type="journal article" date="2014" name="BMC Genomics">
        <title>Comparative genomics of the major fungal agents of human and animal Sporotrichosis: Sporothrix schenckii and Sporothrix brasiliensis.</title>
        <authorList>
            <person name="Teixeira M.M."/>
            <person name="de Almeida L.G."/>
            <person name="Kubitschek-Barreira P."/>
            <person name="Alves F.L."/>
            <person name="Kioshima E.S."/>
            <person name="Abadio A.K."/>
            <person name="Fernandes L."/>
            <person name="Derengowski L.S."/>
            <person name="Ferreira K.S."/>
            <person name="Souza R.C."/>
            <person name="Ruiz J.C."/>
            <person name="de Andrade N.C."/>
            <person name="Paes H.C."/>
            <person name="Nicola A.M."/>
            <person name="Albuquerque P."/>
            <person name="Gerber A.L."/>
            <person name="Martins V.P."/>
            <person name="Peconick L.D."/>
            <person name="Neto A.V."/>
            <person name="Chaucanez C.B."/>
            <person name="Silva P.A."/>
            <person name="Cunha O.L."/>
            <person name="de Oliveira F.F."/>
            <person name="dos Santos T.C."/>
            <person name="Barros A.L."/>
            <person name="Soares M.A."/>
            <person name="de Oliveira L.M."/>
            <person name="Marini M.M."/>
            <person name="Villalobos-Duno H."/>
            <person name="Cunha M.M."/>
            <person name="de Hoog S."/>
            <person name="da Silveira J.F."/>
            <person name="Henrissat B."/>
            <person name="Nino-Vega G.A."/>
            <person name="Cisalpino P.S."/>
            <person name="Mora-Montes H.M."/>
            <person name="Almeida S.R."/>
            <person name="Stajich J.E."/>
            <person name="Lopes-Bezerra L.M."/>
            <person name="Vasconcelos A.T."/>
            <person name="Felipe M.S."/>
        </authorList>
    </citation>
    <scope>NUCLEOTIDE SEQUENCE [LARGE SCALE GENOMIC DNA]</scope>
    <source>
        <strain evidence="1 2">1099-18</strain>
    </source>
</reference>
<dbReference type="AlphaFoldDB" id="A0A0F2LR39"/>
<dbReference type="KEGG" id="ssck:SPSK_00620"/>
<gene>
    <name evidence="1" type="ORF">SPSK_00620</name>
</gene>
<comment type="caution">
    <text evidence="1">The sequence shown here is derived from an EMBL/GenBank/DDBJ whole genome shotgun (WGS) entry which is preliminary data.</text>
</comment>
<dbReference type="EMBL" id="AXCR01000012">
    <property type="protein sequence ID" value="KJR79972.1"/>
    <property type="molecule type" value="Genomic_DNA"/>
</dbReference>
<name>A0A0F2LR39_SPOSC</name>
<accession>A0A0F2LR39</accession>
<dbReference type="RefSeq" id="XP_016582648.1">
    <property type="nucleotide sequence ID" value="XM_016727584.1"/>
</dbReference>
<dbReference type="GeneID" id="27662861"/>
<organism evidence="1 2">
    <name type="scientific">Sporothrix schenckii 1099-18</name>
    <dbReference type="NCBI Taxonomy" id="1397361"/>
    <lineage>
        <taxon>Eukaryota</taxon>
        <taxon>Fungi</taxon>
        <taxon>Dikarya</taxon>
        <taxon>Ascomycota</taxon>
        <taxon>Pezizomycotina</taxon>
        <taxon>Sordariomycetes</taxon>
        <taxon>Sordariomycetidae</taxon>
        <taxon>Ophiostomatales</taxon>
        <taxon>Ophiostomataceae</taxon>
        <taxon>Sporothrix</taxon>
    </lineage>
</organism>
<reference evidence="1 2" key="2">
    <citation type="journal article" date="2015" name="Eukaryot. Cell">
        <title>Asexual propagation of a virulent clone complex in a human and feline outbreak of sporotrichosis.</title>
        <authorList>
            <person name="Teixeira Mde M."/>
            <person name="Rodrigues A.M."/>
            <person name="Tsui C.K."/>
            <person name="de Almeida L.G."/>
            <person name="Van Diepeningen A.D."/>
            <person name="van den Ende B.G."/>
            <person name="Fernandes G.F."/>
            <person name="Kano R."/>
            <person name="Hamelin R.C."/>
            <person name="Lopes-Bezerra L.M."/>
            <person name="Vasconcelos A.T."/>
            <person name="de Hoog S."/>
            <person name="de Camargo Z.P."/>
            <person name="Felipe M.S."/>
        </authorList>
    </citation>
    <scope>NUCLEOTIDE SEQUENCE [LARGE SCALE GENOMIC DNA]</scope>
    <source>
        <strain evidence="1 2">1099-18</strain>
    </source>
</reference>